<feature type="transmembrane region" description="Helical" evidence="21">
    <location>
        <begin position="236"/>
        <end position="255"/>
    </location>
</feature>
<keyword evidence="2 21" id="KW-0813">Transport</keyword>
<dbReference type="PRINTS" id="PR00252">
    <property type="entry name" value="NRIONCHANNEL"/>
</dbReference>
<sequence>MKSLEMFFLACCMCSLSTLGGAAEIEQTLMRELFSGYNLKVRPARTPEERVVVRVGMILSSFVGLNMKNEEMSTVVVMNLEWTDYRLAWKPKQYDGIEVLRIPSGKMWLPDIVLINNNNGVFDVALHVHVQVYSSGRVTWTPPALYYSSCGVKVTYFPFDWQNCTMQFRSYTYDSTEIDLQYALDSRGNEIREIQLDEAFSESGEWHIRHKPSRKNINDDLYEDMTFYLIIERKPLYYIINIIIPCILITIIAIFNFYLPPDAGEKMGLSINVLLTLTVFLLLLADKIPETSLGVPIIVNYIMFTMILVTFSVILSVVVLNLHHRSSNTHKMPMWVRKIFIHMLPSYLCMLRPKVETPLYLEVLPRREKKMVAISKVADEYFIRKPDSSILFPKPNRFQPDGMWTDLKKFIDGPSTYLSLPDELKSAMDAITYIAEALQAEKDYEALKEDWQYVAMVVDRMFLWIFVVFTTVGTLAIFAEAKWPLAGLGGTGNVQKNVITVIVGQMKMKPPTSVRMNALFIMCGCLCFTLTGASETERKLHQKLFQNYNMKVRPARYWEDKVMVRVGMTLSQLNEKNGEMTTNVFMNLAWTDYRLSWTPAEYDNIDVLRIPPNKVWRPDIYLINNNDGQFDVALYVNVLVYSDGTINWLPPAIYRSSCSIEVAYFPFDWQNCSMVFRSYTYDASEVDLQYFLDDDGKEIQEIVIDENAFTENGEWAICHKPSRKNVKDDLYEDITFYLIIERKPLFYIINIIVPCILTSVLAIFVFYLPPGAGEKMTLSISVLIALTVFMLLLADKVPETSLGIPMIVNYVMFTMILVTFSVILGVVVLNLHHRTSSTHIMPNWVRKVFIDILPKYIGMTRPKQEEPLLEEESSEDSCPIQGFSGRQPAGEYFIRKINPDLVLPWRGRCESTVQLQRLPNTDSYCLILPPNLKSAIAAVTYMAEQLKKQDTDDTMTGDWQFIALVVDRLFLWLFVIITTLGTLAMFLDASFNYTPDNPFP</sequence>
<feature type="signal peptide" evidence="21">
    <location>
        <begin position="1"/>
        <end position="22"/>
    </location>
</feature>
<comment type="subcellular location">
    <subcellularLocation>
        <location evidence="16">Postsynaptic cell membrane</location>
        <topology evidence="16">Multi-pass membrane protein</topology>
    </subcellularLocation>
</comment>
<keyword evidence="25" id="KW-1185">Reference proteome</keyword>
<evidence type="ECO:0000259" key="23">
    <source>
        <dbReference type="Pfam" id="PF02932"/>
    </source>
</evidence>
<feature type="transmembrane region" description="Helical" evidence="21">
    <location>
        <begin position="969"/>
        <end position="987"/>
    </location>
</feature>
<dbReference type="Pfam" id="PF02932">
    <property type="entry name" value="Neur_chan_memb"/>
    <property type="match status" value="2"/>
</dbReference>
<protein>
    <recommendedName>
        <fullName evidence="20">Acetylcholine receptor subunit beta</fullName>
    </recommendedName>
</protein>
<feature type="transmembrane region" description="Helical" evidence="21">
    <location>
        <begin position="461"/>
        <end position="479"/>
    </location>
</feature>
<feature type="transmembrane region" description="Helical" evidence="21">
    <location>
        <begin position="776"/>
        <end position="794"/>
    </location>
</feature>
<proteinExistence type="inferred from homology"/>
<dbReference type="Gene3D" id="1.20.58.390">
    <property type="entry name" value="Neurotransmitter-gated ion-channel transmembrane domain"/>
    <property type="match status" value="4"/>
</dbReference>
<keyword evidence="10" id="KW-1015">Disulfide bond</keyword>
<evidence type="ECO:0000256" key="15">
    <source>
        <dbReference type="ARBA" id="ARBA00023303"/>
    </source>
</evidence>
<dbReference type="InterPro" id="IPR038050">
    <property type="entry name" value="Neuro_actylchol_rec"/>
</dbReference>
<evidence type="ECO:0000256" key="16">
    <source>
        <dbReference type="ARBA" id="ARBA00034104"/>
    </source>
</evidence>
<evidence type="ECO:0000256" key="3">
    <source>
        <dbReference type="ARBA" id="ARBA00022475"/>
    </source>
</evidence>
<dbReference type="PRINTS" id="PR00254">
    <property type="entry name" value="NICOTINICR"/>
</dbReference>
<evidence type="ECO:0000256" key="2">
    <source>
        <dbReference type="ARBA" id="ARBA00022448"/>
    </source>
</evidence>
<keyword evidence="6 21" id="KW-1133">Transmembrane helix</keyword>
<evidence type="ECO:0000259" key="22">
    <source>
        <dbReference type="Pfam" id="PF02931"/>
    </source>
</evidence>
<dbReference type="InterPro" id="IPR018000">
    <property type="entry name" value="Neurotransmitter_ion_chnl_CS"/>
</dbReference>
<feature type="domain" description="Neurotransmitter-gated ion-channel ligand-binding" evidence="22">
    <location>
        <begin position="26"/>
        <end position="235"/>
    </location>
</feature>
<dbReference type="GO" id="GO:0004888">
    <property type="term" value="F:transmembrane signaling receptor activity"/>
    <property type="evidence" value="ECO:0007669"/>
    <property type="project" value="InterPro"/>
</dbReference>
<evidence type="ECO:0000256" key="9">
    <source>
        <dbReference type="ARBA" id="ARBA00023136"/>
    </source>
</evidence>
<dbReference type="PROSITE" id="PS00236">
    <property type="entry name" value="NEUROTR_ION_CHANNEL"/>
    <property type="match status" value="2"/>
</dbReference>
<comment type="caution">
    <text evidence="21">Lacks conserved residue(s) required for the propagation of feature annotation.</text>
</comment>
<gene>
    <name evidence="24" type="ORF">MMEN_LOCUS13023</name>
</gene>
<dbReference type="FunFam" id="1.20.58.390:FF:000026">
    <property type="entry name" value="Cholinergic receptor nicotinic beta 1 subunit"/>
    <property type="match status" value="2"/>
</dbReference>
<dbReference type="AlphaFoldDB" id="A0A8S4B7V9"/>
<feature type="domain" description="Neurotransmitter-gated ion-channel ligand-binding" evidence="22">
    <location>
        <begin position="538"/>
        <end position="744"/>
    </location>
</feature>
<evidence type="ECO:0000256" key="11">
    <source>
        <dbReference type="ARBA" id="ARBA00023170"/>
    </source>
</evidence>
<feature type="transmembrane region" description="Helical" evidence="21">
    <location>
        <begin position="806"/>
        <end position="829"/>
    </location>
</feature>
<dbReference type="Proteomes" id="UP000677803">
    <property type="component" value="Unassembled WGS sequence"/>
</dbReference>
<dbReference type="Gene3D" id="2.70.170.10">
    <property type="entry name" value="Neurotransmitter-gated ion-channel ligand-binding domain"/>
    <property type="match status" value="2"/>
</dbReference>
<evidence type="ECO:0000256" key="19">
    <source>
        <dbReference type="ARBA" id="ARBA00037951"/>
    </source>
</evidence>
<keyword evidence="7" id="KW-0770">Synapse</keyword>
<dbReference type="FunFam" id="2.70.170.10:FF:000012">
    <property type="entry name" value="Nicotinic acetylcholine receptor subunit gamma"/>
    <property type="match status" value="2"/>
</dbReference>
<evidence type="ECO:0000256" key="7">
    <source>
        <dbReference type="ARBA" id="ARBA00023018"/>
    </source>
</evidence>
<feature type="transmembrane region" description="Helical" evidence="21">
    <location>
        <begin position="745"/>
        <end position="770"/>
    </location>
</feature>
<dbReference type="PANTHER" id="PTHR18945">
    <property type="entry name" value="NEUROTRANSMITTER GATED ION CHANNEL"/>
    <property type="match status" value="1"/>
</dbReference>
<evidence type="ECO:0000256" key="17">
    <source>
        <dbReference type="ARBA" id="ARBA00034430"/>
    </source>
</evidence>
<dbReference type="GO" id="GO:0022848">
    <property type="term" value="F:acetylcholine-gated monoatomic cation-selective channel activity"/>
    <property type="evidence" value="ECO:0007669"/>
    <property type="project" value="InterPro"/>
</dbReference>
<evidence type="ECO:0000256" key="6">
    <source>
        <dbReference type="ARBA" id="ARBA00022989"/>
    </source>
</evidence>
<evidence type="ECO:0000256" key="12">
    <source>
        <dbReference type="ARBA" id="ARBA00023180"/>
    </source>
</evidence>
<keyword evidence="13" id="KW-0628">Postsynaptic cell membrane</keyword>
<feature type="chain" id="PRO_5035958929" description="Acetylcholine receptor subunit beta" evidence="21">
    <location>
        <begin position="23"/>
        <end position="1000"/>
    </location>
</feature>
<feature type="domain" description="Neurotransmitter-gated ion-channel transmembrane" evidence="23">
    <location>
        <begin position="242"/>
        <end position="478"/>
    </location>
</feature>
<dbReference type="OrthoDB" id="5975154at2759"/>
<dbReference type="NCBIfam" id="TIGR00860">
    <property type="entry name" value="LIC"/>
    <property type="match status" value="2"/>
</dbReference>
<keyword evidence="9 21" id="KW-0472">Membrane</keyword>
<evidence type="ECO:0000313" key="25">
    <source>
        <dbReference type="Proteomes" id="UP000677803"/>
    </source>
</evidence>
<evidence type="ECO:0000256" key="20">
    <source>
        <dbReference type="ARBA" id="ARBA00040199"/>
    </source>
</evidence>
<dbReference type="InterPro" id="IPR002394">
    <property type="entry name" value="Nicotinic_acetylcholine_rcpt"/>
</dbReference>
<evidence type="ECO:0000256" key="4">
    <source>
        <dbReference type="ARBA" id="ARBA00022692"/>
    </source>
</evidence>
<accession>A0A8S4B7V9</accession>
<feature type="transmembrane region" description="Helical" evidence="21">
    <location>
        <begin position="297"/>
        <end position="322"/>
    </location>
</feature>
<dbReference type="InterPro" id="IPR036719">
    <property type="entry name" value="Neuro-gated_channel_TM_sf"/>
</dbReference>
<dbReference type="InterPro" id="IPR006201">
    <property type="entry name" value="Neur_channel"/>
</dbReference>
<evidence type="ECO:0000256" key="18">
    <source>
        <dbReference type="ARBA" id="ARBA00036239"/>
    </source>
</evidence>
<feature type="domain" description="Neurotransmitter-gated ion-channel transmembrane" evidence="23">
    <location>
        <begin position="751"/>
        <end position="986"/>
    </location>
</feature>
<evidence type="ECO:0000256" key="8">
    <source>
        <dbReference type="ARBA" id="ARBA00023065"/>
    </source>
</evidence>
<comment type="function">
    <text evidence="1">After binding acetylcholine, the AChR responds by an extensive change in conformation that affects all subunits and leads to opening of an ion-conducting channel across the plasma membrane.</text>
</comment>
<dbReference type="GO" id="GO:0045211">
    <property type="term" value="C:postsynaptic membrane"/>
    <property type="evidence" value="ECO:0007669"/>
    <property type="project" value="UniProtKB-SubCell"/>
</dbReference>
<dbReference type="Pfam" id="PF02931">
    <property type="entry name" value="Neur_chan_LBD"/>
    <property type="match status" value="2"/>
</dbReference>
<dbReference type="FunFam" id="1.20.58.390:FF:000031">
    <property type="entry name" value="Cholinergic receptor nicotinic beta 1 subunit"/>
    <property type="match status" value="1"/>
</dbReference>
<dbReference type="CDD" id="cd19064">
    <property type="entry name" value="LGIC_TM_nAChR"/>
    <property type="match status" value="1"/>
</dbReference>
<dbReference type="InterPro" id="IPR036734">
    <property type="entry name" value="Neur_chan_lig-bd_sf"/>
</dbReference>
<comment type="catalytic activity">
    <reaction evidence="18">
        <text>Na(+)(in) = Na(+)(out)</text>
        <dbReference type="Rhea" id="RHEA:34963"/>
        <dbReference type="ChEBI" id="CHEBI:29101"/>
    </reaction>
</comment>
<keyword evidence="3" id="KW-1003">Cell membrane</keyword>
<keyword evidence="11" id="KW-0675">Receptor</keyword>
<evidence type="ECO:0000256" key="21">
    <source>
        <dbReference type="RuleBase" id="RU000687"/>
    </source>
</evidence>
<dbReference type="SUPFAM" id="SSF63712">
    <property type="entry name" value="Nicotinic receptor ligand binding domain-like"/>
    <property type="match status" value="2"/>
</dbReference>
<dbReference type="SUPFAM" id="SSF90112">
    <property type="entry name" value="Neurotransmitter-gated ion-channel transmembrane pore"/>
    <property type="match status" value="2"/>
</dbReference>
<keyword evidence="4 21" id="KW-0812">Transmembrane</keyword>
<keyword evidence="15 21" id="KW-0407">Ion channel</keyword>
<keyword evidence="14" id="KW-1071">Ligand-gated ion channel</keyword>
<dbReference type="EMBL" id="CAJRST010014446">
    <property type="protein sequence ID" value="CAG5929396.1"/>
    <property type="molecule type" value="Genomic_DNA"/>
</dbReference>
<feature type="transmembrane region" description="Helical" evidence="21">
    <location>
        <begin position="267"/>
        <end position="285"/>
    </location>
</feature>
<evidence type="ECO:0000256" key="14">
    <source>
        <dbReference type="ARBA" id="ARBA00023286"/>
    </source>
</evidence>
<dbReference type="InterPro" id="IPR006029">
    <property type="entry name" value="Neurotrans-gated_channel_TM"/>
</dbReference>
<dbReference type="GO" id="GO:0005892">
    <property type="term" value="C:acetylcholine-gated channel complex"/>
    <property type="evidence" value="ECO:0007669"/>
    <property type="project" value="UniProtKB-ARBA"/>
</dbReference>
<organism evidence="24 25">
    <name type="scientific">Menidia menidia</name>
    <name type="common">Atlantic silverside</name>
    <dbReference type="NCBI Taxonomy" id="238744"/>
    <lineage>
        <taxon>Eukaryota</taxon>
        <taxon>Metazoa</taxon>
        <taxon>Chordata</taxon>
        <taxon>Craniata</taxon>
        <taxon>Vertebrata</taxon>
        <taxon>Euteleostomi</taxon>
        <taxon>Actinopterygii</taxon>
        <taxon>Neopterygii</taxon>
        <taxon>Teleostei</taxon>
        <taxon>Neoteleostei</taxon>
        <taxon>Acanthomorphata</taxon>
        <taxon>Ovalentaria</taxon>
        <taxon>Atherinomorphae</taxon>
        <taxon>Atheriniformes</taxon>
        <taxon>Atherinopsidae</taxon>
        <taxon>Menidiinae</taxon>
        <taxon>Menidia</taxon>
    </lineage>
</organism>
<comment type="similarity">
    <text evidence="19">Belongs to the ligand-gated ion channel (TC 1.A.9) family. Acetylcholine receptor (TC 1.A.9.1) subfamily. Beta-1/CHRNB1 sub-subfamily.</text>
</comment>
<keyword evidence="12" id="KW-0325">Glycoprotein</keyword>
<keyword evidence="8 21" id="KW-0406">Ion transport</keyword>
<reference evidence="24" key="1">
    <citation type="submission" date="2021-05" db="EMBL/GenBank/DDBJ databases">
        <authorList>
            <person name="Tigano A."/>
        </authorList>
    </citation>
    <scope>NUCLEOTIDE SEQUENCE</scope>
</reference>
<keyword evidence="5 21" id="KW-0732">Signal</keyword>
<evidence type="ECO:0000256" key="10">
    <source>
        <dbReference type="ARBA" id="ARBA00023157"/>
    </source>
</evidence>
<evidence type="ECO:0000313" key="24">
    <source>
        <dbReference type="EMBL" id="CAG5929396.1"/>
    </source>
</evidence>
<evidence type="ECO:0000256" key="5">
    <source>
        <dbReference type="ARBA" id="ARBA00022729"/>
    </source>
</evidence>
<name>A0A8S4B7V9_9TELE</name>
<dbReference type="InterPro" id="IPR006202">
    <property type="entry name" value="Neur_chan_lig-bd"/>
</dbReference>
<evidence type="ECO:0000256" key="1">
    <source>
        <dbReference type="ARBA" id="ARBA00003328"/>
    </source>
</evidence>
<comment type="caution">
    <text evidence="24">The sequence shown here is derived from an EMBL/GenBank/DDBJ whole genome shotgun (WGS) entry which is preliminary data.</text>
</comment>
<evidence type="ECO:0000256" key="13">
    <source>
        <dbReference type="ARBA" id="ARBA00023257"/>
    </source>
</evidence>
<comment type="catalytic activity">
    <reaction evidence="17">
        <text>K(+)(in) = K(+)(out)</text>
        <dbReference type="Rhea" id="RHEA:29463"/>
        <dbReference type="ChEBI" id="CHEBI:29103"/>
    </reaction>
</comment>